<reference evidence="15 16" key="1">
    <citation type="submission" date="2025-04" db="UniProtKB">
        <authorList>
            <consortium name="RefSeq"/>
        </authorList>
    </citation>
    <scope>IDENTIFICATION</scope>
    <source>
        <tissue evidence="15 16">Gonads</tissue>
    </source>
</reference>
<dbReference type="PANTHER" id="PTHR45620">
    <property type="entry name" value="PDF RECEPTOR-LIKE PROTEIN-RELATED"/>
    <property type="match status" value="1"/>
</dbReference>
<evidence type="ECO:0000256" key="2">
    <source>
        <dbReference type="ARBA" id="ARBA00005314"/>
    </source>
</evidence>
<accession>A0A1S3HQG0</accession>
<dbReference type="AlphaFoldDB" id="A0A1S3HQG0"/>
<comment type="subcellular location">
    <subcellularLocation>
        <location evidence="1">Cell membrane</location>
        <topology evidence="1">Multi-pass membrane protein</topology>
    </subcellularLocation>
</comment>
<evidence type="ECO:0000256" key="4">
    <source>
        <dbReference type="ARBA" id="ARBA00022692"/>
    </source>
</evidence>
<keyword evidence="7 11" id="KW-0472">Membrane</keyword>
<dbReference type="InterPro" id="IPR017981">
    <property type="entry name" value="GPCR_2-like_7TM"/>
</dbReference>
<dbReference type="OMA" id="DGLCVWQ"/>
<dbReference type="PROSITE" id="PS00650">
    <property type="entry name" value="G_PROTEIN_RECEP_F2_2"/>
    <property type="match status" value="1"/>
</dbReference>
<proteinExistence type="inferred from homology"/>
<dbReference type="PRINTS" id="PR00249">
    <property type="entry name" value="GPCRSECRETIN"/>
</dbReference>
<dbReference type="SUPFAM" id="SSF81321">
    <property type="entry name" value="Family A G protein-coupled receptor-like"/>
    <property type="match status" value="1"/>
</dbReference>
<dbReference type="PROSITE" id="PS50227">
    <property type="entry name" value="G_PROTEIN_RECEP_F2_3"/>
    <property type="match status" value="1"/>
</dbReference>
<dbReference type="RefSeq" id="XP_013387778.1">
    <property type="nucleotide sequence ID" value="XM_013532324.1"/>
</dbReference>
<dbReference type="GO" id="GO:0008036">
    <property type="term" value="F:diuretic hormone receptor activity"/>
    <property type="evidence" value="ECO:0007669"/>
    <property type="project" value="InterPro"/>
</dbReference>
<dbReference type="GO" id="GO:0005886">
    <property type="term" value="C:plasma membrane"/>
    <property type="evidence" value="ECO:0007669"/>
    <property type="project" value="UniProtKB-SubCell"/>
</dbReference>
<evidence type="ECO:0000313" key="14">
    <source>
        <dbReference type="Proteomes" id="UP000085678"/>
    </source>
</evidence>
<gene>
    <name evidence="15 16 17 18 19 20" type="primary">LOC106156885</name>
</gene>
<evidence type="ECO:0000313" key="16">
    <source>
        <dbReference type="RefSeq" id="XP_013387777.1"/>
    </source>
</evidence>
<keyword evidence="6" id="KW-0297">G-protein coupled receptor</keyword>
<dbReference type="InterPro" id="IPR002001">
    <property type="entry name" value="GPCR_2_diuretic_rcpt"/>
</dbReference>
<evidence type="ECO:0000313" key="20">
    <source>
        <dbReference type="RefSeq" id="XP_013387781.1"/>
    </source>
</evidence>
<dbReference type="KEGG" id="lak:106156885"/>
<dbReference type="GO" id="GO:0017046">
    <property type="term" value="F:peptide hormone binding"/>
    <property type="evidence" value="ECO:0007669"/>
    <property type="project" value="TreeGrafter"/>
</dbReference>
<dbReference type="RefSeq" id="XP_013387780.1">
    <property type="nucleotide sequence ID" value="XM_013532326.1"/>
</dbReference>
<dbReference type="SMART" id="SM00008">
    <property type="entry name" value="HormR"/>
    <property type="match status" value="1"/>
</dbReference>
<dbReference type="RefSeq" id="XP_013387781.1">
    <property type="nucleotide sequence ID" value="XM_013532327.1"/>
</dbReference>
<evidence type="ECO:0000256" key="7">
    <source>
        <dbReference type="ARBA" id="ARBA00023136"/>
    </source>
</evidence>
<comment type="similarity">
    <text evidence="2">Belongs to the G-protein coupled receptor 2 family.</text>
</comment>
<evidence type="ECO:0000256" key="6">
    <source>
        <dbReference type="ARBA" id="ARBA00023040"/>
    </source>
</evidence>
<dbReference type="PROSITE" id="PS50261">
    <property type="entry name" value="G_PROTEIN_RECEP_F2_4"/>
    <property type="match status" value="1"/>
</dbReference>
<dbReference type="RefSeq" id="XP_013387779.1">
    <property type="nucleotide sequence ID" value="XM_013532325.1"/>
</dbReference>
<dbReference type="GO" id="GO:0007166">
    <property type="term" value="P:cell surface receptor signaling pathway"/>
    <property type="evidence" value="ECO:0007669"/>
    <property type="project" value="InterPro"/>
</dbReference>
<dbReference type="STRING" id="7574.A0A1S3HQG0"/>
<sequence length="438" mass="50129">MGSRTADGVTHALTPEQILQQLNQSLELICKAKAKFLDFYPDDGHVYCNTSWHSNICWPMTLAGHRLSARCPAKYAGVFLDSTQNATRTCLPNGTWTRVDRSRCYFLYGHEGQKQVQDLELHSTILSCIYFTGFGLSTLTLLVALAIFLYFRSLRCLRNTIHCHLIVSFLLRNMAWLILHFLSPAAIFDDTHNDVTQWACKLATAFLNYSVGANFFWTFIEGLYLHVIIVWAYSSEKIKFYLYLFIGWGIPAIVIIVWGLVRFFISDIPCWMPLHETEMKDRLIDYIHVVPTLLVLLGNIIFLISIIWVLIAKLREHFPEASQYRKAIRATIILLPLLGVTYVLVLVPPSEDPLTDKIFKYCNAILISTQGLFVAVLYCFVNREVRAAVLRKYRAWMTRRHIQTQSERIRMQHQGNSVTSENGCGVAAPPIDTDILLP</sequence>
<evidence type="ECO:0000259" key="12">
    <source>
        <dbReference type="PROSITE" id="PS50227"/>
    </source>
</evidence>
<evidence type="ECO:0000256" key="11">
    <source>
        <dbReference type="SAM" id="Phobius"/>
    </source>
</evidence>
<dbReference type="Proteomes" id="UP000085678">
    <property type="component" value="Unplaced"/>
</dbReference>
<evidence type="ECO:0000256" key="3">
    <source>
        <dbReference type="ARBA" id="ARBA00022475"/>
    </source>
</evidence>
<dbReference type="GeneID" id="106156885"/>
<dbReference type="Gene3D" id="4.10.1240.10">
    <property type="entry name" value="GPCR, family 2, extracellular hormone receptor domain"/>
    <property type="match status" value="1"/>
</dbReference>
<dbReference type="GO" id="GO:0008528">
    <property type="term" value="F:G protein-coupled peptide receptor activity"/>
    <property type="evidence" value="ECO:0007669"/>
    <property type="project" value="TreeGrafter"/>
</dbReference>
<dbReference type="InterPro" id="IPR017983">
    <property type="entry name" value="GPCR_2_secretin-like_CS"/>
</dbReference>
<feature type="transmembrane region" description="Helical" evidence="11">
    <location>
        <begin position="240"/>
        <end position="266"/>
    </location>
</feature>
<dbReference type="InterPro" id="IPR000832">
    <property type="entry name" value="GPCR_2_secretin-like"/>
</dbReference>
<dbReference type="PRINTS" id="PR01127">
    <property type="entry name" value="DIUHORMONER"/>
</dbReference>
<evidence type="ECO:0000259" key="13">
    <source>
        <dbReference type="PROSITE" id="PS50261"/>
    </source>
</evidence>
<evidence type="ECO:0000256" key="9">
    <source>
        <dbReference type="ARBA" id="ARBA00023180"/>
    </source>
</evidence>
<feature type="transmembrane region" description="Helical" evidence="11">
    <location>
        <begin position="215"/>
        <end position="233"/>
    </location>
</feature>
<dbReference type="OrthoDB" id="6022368at2759"/>
<protein>
    <submittedName>
        <fullName evidence="15 16">Corticotropin-releasing factor receptor 2</fullName>
    </submittedName>
</protein>
<keyword evidence="3" id="KW-1003">Cell membrane</keyword>
<evidence type="ECO:0000313" key="15">
    <source>
        <dbReference type="RefSeq" id="XP_013387776.1"/>
    </source>
</evidence>
<evidence type="ECO:0000256" key="10">
    <source>
        <dbReference type="ARBA" id="ARBA00023224"/>
    </source>
</evidence>
<dbReference type="Pfam" id="PF02793">
    <property type="entry name" value="HRM"/>
    <property type="match status" value="1"/>
</dbReference>
<keyword evidence="4 11" id="KW-0812">Transmembrane</keyword>
<dbReference type="Gene3D" id="1.20.1070.10">
    <property type="entry name" value="Rhodopsin 7-helix transmembrane proteins"/>
    <property type="match status" value="1"/>
</dbReference>
<evidence type="ECO:0000256" key="5">
    <source>
        <dbReference type="ARBA" id="ARBA00022989"/>
    </source>
</evidence>
<dbReference type="PANTHER" id="PTHR45620:SF15">
    <property type="entry name" value="DIURETIC HORMONE 44 RECEPTOR 1-RELATED"/>
    <property type="match status" value="1"/>
</dbReference>
<keyword evidence="14" id="KW-1185">Reference proteome</keyword>
<evidence type="ECO:0000256" key="8">
    <source>
        <dbReference type="ARBA" id="ARBA00023170"/>
    </source>
</evidence>
<evidence type="ECO:0000313" key="19">
    <source>
        <dbReference type="RefSeq" id="XP_013387780.1"/>
    </source>
</evidence>
<dbReference type="InterPro" id="IPR036445">
    <property type="entry name" value="GPCR_2_extracell_dom_sf"/>
</dbReference>
<organism evidence="14 15">
    <name type="scientific">Lingula anatina</name>
    <name type="common">Brachiopod</name>
    <name type="synonym">Lingula unguis</name>
    <dbReference type="NCBI Taxonomy" id="7574"/>
    <lineage>
        <taxon>Eukaryota</taxon>
        <taxon>Metazoa</taxon>
        <taxon>Spiralia</taxon>
        <taxon>Lophotrochozoa</taxon>
        <taxon>Brachiopoda</taxon>
        <taxon>Linguliformea</taxon>
        <taxon>Lingulata</taxon>
        <taxon>Lingulida</taxon>
        <taxon>Linguloidea</taxon>
        <taxon>Lingulidae</taxon>
        <taxon>Lingula</taxon>
    </lineage>
</organism>
<dbReference type="InterPro" id="IPR001879">
    <property type="entry name" value="GPCR_2_extracellular_dom"/>
</dbReference>
<feature type="transmembrane region" description="Helical" evidence="11">
    <location>
        <begin position="358"/>
        <end position="381"/>
    </location>
</feature>
<feature type="domain" description="G-protein coupled receptors family 2 profile 1" evidence="12">
    <location>
        <begin position="29"/>
        <end position="108"/>
    </location>
</feature>
<keyword evidence="9" id="KW-0325">Glycoprotein</keyword>
<name>A0A1S3HQG0_LINAN</name>
<feature type="transmembrane region" description="Helical" evidence="11">
    <location>
        <begin position="286"/>
        <end position="311"/>
    </location>
</feature>
<feature type="transmembrane region" description="Helical" evidence="11">
    <location>
        <begin position="163"/>
        <end position="182"/>
    </location>
</feature>
<evidence type="ECO:0000313" key="17">
    <source>
        <dbReference type="RefSeq" id="XP_013387778.1"/>
    </source>
</evidence>
<feature type="transmembrane region" description="Helical" evidence="11">
    <location>
        <begin position="129"/>
        <end position="151"/>
    </location>
</feature>
<evidence type="ECO:0000256" key="1">
    <source>
        <dbReference type="ARBA" id="ARBA00004651"/>
    </source>
</evidence>
<dbReference type="RefSeq" id="XP_013387777.1">
    <property type="nucleotide sequence ID" value="XM_013532323.1"/>
</dbReference>
<keyword evidence="10" id="KW-0807">Transducer</keyword>
<evidence type="ECO:0000313" key="18">
    <source>
        <dbReference type="RefSeq" id="XP_013387779.1"/>
    </source>
</evidence>
<dbReference type="RefSeq" id="XP_013387776.1">
    <property type="nucleotide sequence ID" value="XM_013532322.1"/>
</dbReference>
<dbReference type="InterPro" id="IPR050332">
    <property type="entry name" value="GPCR_2"/>
</dbReference>
<dbReference type="Pfam" id="PF00002">
    <property type="entry name" value="7tm_2"/>
    <property type="match status" value="1"/>
</dbReference>
<feature type="domain" description="G-protein coupled receptors family 2 profile 2" evidence="13">
    <location>
        <begin position="126"/>
        <end position="382"/>
    </location>
</feature>
<keyword evidence="8 15" id="KW-0675">Receptor</keyword>
<dbReference type="GO" id="GO:0007188">
    <property type="term" value="P:adenylate cyclase-modulating G protein-coupled receptor signaling pathway"/>
    <property type="evidence" value="ECO:0007669"/>
    <property type="project" value="TreeGrafter"/>
</dbReference>
<dbReference type="SUPFAM" id="SSF111418">
    <property type="entry name" value="Hormone receptor domain"/>
    <property type="match status" value="1"/>
</dbReference>
<keyword evidence="5 11" id="KW-1133">Transmembrane helix</keyword>
<feature type="transmembrane region" description="Helical" evidence="11">
    <location>
        <begin position="327"/>
        <end position="346"/>
    </location>
</feature>